<evidence type="ECO:0000259" key="2">
    <source>
        <dbReference type="PROSITE" id="PS51462"/>
    </source>
</evidence>
<dbReference type="InterPro" id="IPR015797">
    <property type="entry name" value="NUDIX_hydrolase-like_dom_sf"/>
</dbReference>
<organism evidence="3 4">
    <name type="scientific">Aquaticitalea lipolytica</name>
    <dbReference type="NCBI Taxonomy" id="1247562"/>
    <lineage>
        <taxon>Bacteria</taxon>
        <taxon>Pseudomonadati</taxon>
        <taxon>Bacteroidota</taxon>
        <taxon>Flavobacteriia</taxon>
        <taxon>Flavobacteriales</taxon>
        <taxon>Flavobacteriaceae</taxon>
        <taxon>Aquaticitalea</taxon>
    </lineage>
</organism>
<evidence type="ECO:0000256" key="1">
    <source>
        <dbReference type="ARBA" id="ARBA00022801"/>
    </source>
</evidence>
<dbReference type="RefSeq" id="WP_188604959.1">
    <property type="nucleotide sequence ID" value="NZ_BMIC01000001.1"/>
</dbReference>
<keyword evidence="1" id="KW-0378">Hydrolase</keyword>
<comment type="caution">
    <text evidence="3">The sequence shown here is derived from an EMBL/GenBank/DDBJ whole genome shotgun (WGS) entry which is preliminary data.</text>
</comment>
<dbReference type="PANTHER" id="PTHR43736">
    <property type="entry name" value="ADP-RIBOSE PYROPHOSPHATASE"/>
    <property type="match status" value="1"/>
</dbReference>
<keyword evidence="4" id="KW-1185">Reference proteome</keyword>
<dbReference type="Pfam" id="PF00293">
    <property type="entry name" value="NUDIX"/>
    <property type="match status" value="1"/>
</dbReference>
<evidence type="ECO:0000313" key="3">
    <source>
        <dbReference type="EMBL" id="GFZ79772.1"/>
    </source>
</evidence>
<dbReference type="PANTHER" id="PTHR43736:SF1">
    <property type="entry name" value="DIHYDRONEOPTERIN TRIPHOSPHATE DIPHOSPHATASE"/>
    <property type="match status" value="1"/>
</dbReference>
<dbReference type="InterPro" id="IPR000086">
    <property type="entry name" value="NUDIX_hydrolase_dom"/>
</dbReference>
<name>A0A8J2XFN2_9FLAO</name>
<dbReference type="AlphaFoldDB" id="A0A8J2XFN2"/>
<dbReference type="InterPro" id="IPR020476">
    <property type="entry name" value="Nudix_hydrolase"/>
</dbReference>
<dbReference type="PRINTS" id="PR00502">
    <property type="entry name" value="NUDIXFAMILY"/>
</dbReference>
<sequence length="145" mass="16812">MVKYNIDILDNKKALFTGDKIITSVFLIAFKENNILSCRNERGWDIPGGHIEPNETLEQSLKREVFEETGTTFYKALPFALLTPKFSNRSMLFFTTEFFSIGKFEPSHDAFERDVLSIEDLLNRYHGDQDLLKKLISYALDHLNN</sequence>
<gene>
    <name evidence="3" type="ORF">GCM10011531_07120</name>
</gene>
<reference evidence="3 4" key="1">
    <citation type="journal article" date="2014" name="Int. J. Syst. Evol. Microbiol.">
        <title>Complete genome sequence of Corynebacterium casei LMG S-19264T (=DSM 44701T), isolated from a smear-ripened cheese.</title>
        <authorList>
            <consortium name="US DOE Joint Genome Institute (JGI-PGF)"/>
            <person name="Walter F."/>
            <person name="Albersmeier A."/>
            <person name="Kalinowski J."/>
            <person name="Ruckert C."/>
        </authorList>
    </citation>
    <scope>NUCLEOTIDE SEQUENCE [LARGE SCALE GENOMIC DNA]</scope>
    <source>
        <strain evidence="3 4">CGMCC 1.15295</strain>
    </source>
</reference>
<dbReference type="EMBL" id="BMIC01000001">
    <property type="protein sequence ID" value="GFZ79772.1"/>
    <property type="molecule type" value="Genomic_DNA"/>
</dbReference>
<dbReference type="GO" id="GO:0016787">
    <property type="term" value="F:hydrolase activity"/>
    <property type="evidence" value="ECO:0007669"/>
    <property type="project" value="UniProtKB-KW"/>
</dbReference>
<dbReference type="SUPFAM" id="SSF55811">
    <property type="entry name" value="Nudix"/>
    <property type="match status" value="1"/>
</dbReference>
<protein>
    <recommendedName>
        <fullName evidence="2">Nudix hydrolase domain-containing protein</fullName>
    </recommendedName>
</protein>
<evidence type="ECO:0000313" key="4">
    <source>
        <dbReference type="Proteomes" id="UP000598120"/>
    </source>
</evidence>
<dbReference type="Gene3D" id="3.90.79.10">
    <property type="entry name" value="Nucleoside Triphosphate Pyrophosphohydrolase"/>
    <property type="match status" value="1"/>
</dbReference>
<dbReference type="Proteomes" id="UP000598120">
    <property type="component" value="Unassembled WGS sequence"/>
</dbReference>
<proteinExistence type="predicted"/>
<accession>A0A8J2XFN2</accession>
<feature type="domain" description="Nudix hydrolase" evidence="2">
    <location>
        <begin position="18"/>
        <end position="138"/>
    </location>
</feature>
<dbReference type="PROSITE" id="PS51462">
    <property type="entry name" value="NUDIX"/>
    <property type="match status" value="1"/>
</dbReference>